<proteinExistence type="inferred from homology"/>
<dbReference type="Gene3D" id="1.25.10.10">
    <property type="entry name" value="Leucine-rich Repeat Variant"/>
    <property type="match status" value="1"/>
</dbReference>
<dbReference type="InterPro" id="IPR011989">
    <property type="entry name" value="ARM-like"/>
</dbReference>
<dbReference type="PANTHER" id="PTHR10182:SF33">
    <property type="entry name" value="HEAT REPEAT FAMILY PROTEIN, EXPRESSED"/>
    <property type="match status" value="1"/>
</dbReference>
<accession>J3LNX4</accession>
<dbReference type="PANTHER" id="PTHR10182">
    <property type="entry name" value="CALCIUM-BINDING PROTEIN 39-RELATED"/>
    <property type="match status" value="1"/>
</dbReference>
<gene>
    <name evidence="2" type="primary">LOC107303759</name>
</gene>
<protein>
    <recommendedName>
        <fullName evidence="4">Protein Mo25</fullName>
    </recommendedName>
</protein>
<dbReference type="STRING" id="4533.J3LNX4"/>
<dbReference type="InterPro" id="IPR013878">
    <property type="entry name" value="Mo25"/>
</dbReference>
<dbReference type="AlphaFoldDB" id="J3LNX4"/>
<dbReference type="OMA" id="RTRNDNQ"/>
<evidence type="ECO:0000313" key="3">
    <source>
        <dbReference type="Proteomes" id="UP000006038"/>
    </source>
</evidence>
<name>J3LNX4_ORYBR</name>
<dbReference type="InterPro" id="IPR016024">
    <property type="entry name" value="ARM-type_fold"/>
</dbReference>
<dbReference type="SUPFAM" id="SSF48371">
    <property type="entry name" value="ARM repeat"/>
    <property type="match status" value="1"/>
</dbReference>
<dbReference type="EnsemblPlants" id="OB03G27500.1">
    <property type="protein sequence ID" value="OB03G27500.1"/>
    <property type="gene ID" value="OB03G27500"/>
</dbReference>
<dbReference type="Gramene" id="OB03G27500.1">
    <property type="protein sequence ID" value="OB03G27500.1"/>
    <property type="gene ID" value="OB03G27500"/>
</dbReference>
<evidence type="ECO:0000256" key="1">
    <source>
        <dbReference type="ARBA" id="ARBA00011012"/>
    </source>
</evidence>
<comment type="similarity">
    <text evidence="1">Belongs to the Mo25 family.</text>
</comment>
<evidence type="ECO:0008006" key="4">
    <source>
        <dbReference type="Google" id="ProtNLM"/>
    </source>
</evidence>
<keyword evidence="3" id="KW-1185">Reference proteome</keyword>
<evidence type="ECO:0000313" key="2">
    <source>
        <dbReference type="EnsemblPlants" id="OB03G27500.1"/>
    </source>
</evidence>
<dbReference type="eggNOG" id="KOG1566">
    <property type="taxonomic scope" value="Eukaryota"/>
</dbReference>
<reference evidence="2" key="2">
    <citation type="submission" date="2013-04" db="UniProtKB">
        <authorList>
            <consortium name="EnsemblPlants"/>
        </authorList>
    </citation>
    <scope>IDENTIFICATION</scope>
</reference>
<dbReference type="Proteomes" id="UP000006038">
    <property type="component" value="Chromosome 3"/>
</dbReference>
<reference evidence="2" key="1">
    <citation type="journal article" date="2013" name="Nat. Commun.">
        <title>Whole-genome sequencing of Oryza brachyantha reveals mechanisms underlying Oryza genome evolution.</title>
        <authorList>
            <person name="Chen J."/>
            <person name="Huang Q."/>
            <person name="Gao D."/>
            <person name="Wang J."/>
            <person name="Lang Y."/>
            <person name="Liu T."/>
            <person name="Li B."/>
            <person name="Bai Z."/>
            <person name="Luis Goicoechea J."/>
            <person name="Liang C."/>
            <person name="Chen C."/>
            <person name="Zhang W."/>
            <person name="Sun S."/>
            <person name="Liao Y."/>
            <person name="Zhang X."/>
            <person name="Yang L."/>
            <person name="Song C."/>
            <person name="Wang M."/>
            <person name="Shi J."/>
            <person name="Liu G."/>
            <person name="Liu J."/>
            <person name="Zhou H."/>
            <person name="Zhou W."/>
            <person name="Yu Q."/>
            <person name="An N."/>
            <person name="Chen Y."/>
            <person name="Cai Q."/>
            <person name="Wang B."/>
            <person name="Liu B."/>
            <person name="Min J."/>
            <person name="Huang Y."/>
            <person name="Wu H."/>
            <person name="Li Z."/>
            <person name="Zhang Y."/>
            <person name="Yin Y."/>
            <person name="Song W."/>
            <person name="Jiang J."/>
            <person name="Jackson S.A."/>
            <person name="Wing R.A."/>
            <person name="Wang J."/>
            <person name="Chen M."/>
        </authorList>
    </citation>
    <scope>NUCLEOTIDE SEQUENCE [LARGE SCALE GENOMIC DNA]</scope>
    <source>
        <strain evidence="2">cv. IRGC 101232</strain>
    </source>
</reference>
<dbReference type="Pfam" id="PF08569">
    <property type="entry name" value="Mo25"/>
    <property type="match status" value="1"/>
</dbReference>
<dbReference type="GO" id="GO:0035556">
    <property type="term" value="P:intracellular signal transduction"/>
    <property type="evidence" value="ECO:0007669"/>
    <property type="project" value="TreeGrafter"/>
</dbReference>
<organism evidence="2">
    <name type="scientific">Oryza brachyantha</name>
    <name type="common">malo sina</name>
    <dbReference type="NCBI Taxonomy" id="4533"/>
    <lineage>
        <taxon>Eukaryota</taxon>
        <taxon>Viridiplantae</taxon>
        <taxon>Streptophyta</taxon>
        <taxon>Embryophyta</taxon>
        <taxon>Tracheophyta</taxon>
        <taxon>Spermatophyta</taxon>
        <taxon>Magnoliopsida</taxon>
        <taxon>Liliopsida</taxon>
        <taxon>Poales</taxon>
        <taxon>Poaceae</taxon>
        <taxon>BOP clade</taxon>
        <taxon>Oryzoideae</taxon>
        <taxon>Oryzeae</taxon>
        <taxon>Oryzinae</taxon>
        <taxon>Oryza</taxon>
    </lineage>
</organism>
<sequence length="76" mass="8994">MHYITEVRFLNIMITLLKDSSKNIRICAFHVFKVFVANPNKHRSIIEALIENRRELLKLLQNLPTSKGEDELDEER</sequence>
<dbReference type="GO" id="GO:0043539">
    <property type="term" value="F:protein serine/threonine kinase activator activity"/>
    <property type="evidence" value="ECO:0007669"/>
    <property type="project" value="TreeGrafter"/>
</dbReference>
<dbReference type="HOGENOM" id="CLU_186345_0_0_1"/>